<organism evidence="4 5">
    <name type="scientific">Oikopleura dioica</name>
    <name type="common">Tunicate</name>
    <dbReference type="NCBI Taxonomy" id="34765"/>
    <lineage>
        <taxon>Eukaryota</taxon>
        <taxon>Metazoa</taxon>
        <taxon>Chordata</taxon>
        <taxon>Tunicata</taxon>
        <taxon>Appendicularia</taxon>
        <taxon>Copelata</taxon>
        <taxon>Oikopleuridae</taxon>
        <taxon>Oikopleura</taxon>
    </lineage>
</organism>
<dbReference type="InterPro" id="IPR013087">
    <property type="entry name" value="Znf_C2H2_type"/>
</dbReference>
<keyword evidence="5" id="KW-1185">Reference proteome</keyword>
<protein>
    <submittedName>
        <fullName evidence="4">Oidioi.mRNA.OKI2018_I69.PAR.g12731.t1.cds</fullName>
    </submittedName>
</protein>
<sequence>MLHSEYRTDHQLKPDERVIFPLKEIHIKVEPYDKDDDVDLETKLKEQEAEEIEIFIKEERIEDEEEICIKSEIIEDPHPNSITIKEESLEDNSPAIHPAQYHKEIFLRKDFYASSSQEQRVLSSTFLREKGLVMNVKERRNACSDPSREFHCDLCPKEKPRTFTSMENLWRHFCQHLGHYIFHCDHCEKGFYRKDKLDIHLKNNHPEVSRPPKRYRAPNKSRAFPDKRKLREILPKINKVD</sequence>
<proteinExistence type="predicted"/>
<evidence type="ECO:0000313" key="4">
    <source>
        <dbReference type="EMBL" id="CAG5090829.1"/>
    </source>
</evidence>
<dbReference type="Proteomes" id="UP001158576">
    <property type="component" value="Chromosome PAR"/>
</dbReference>
<dbReference type="PROSITE" id="PS50157">
    <property type="entry name" value="ZINC_FINGER_C2H2_2"/>
    <property type="match status" value="1"/>
</dbReference>
<evidence type="ECO:0000256" key="2">
    <source>
        <dbReference type="SAM" id="MobiDB-lite"/>
    </source>
</evidence>
<keyword evidence="1" id="KW-0863">Zinc-finger</keyword>
<evidence type="ECO:0000313" key="5">
    <source>
        <dbReference type="Proteomes" id="UP001158576"/>
    </source>
</evidence>
<dbReference type="EMBL" id="OU015568">
    <property type="protein sequence ID" value="CAG5090829.1"/>
    <property type="molecule type" value="Genomic_DNA"/>
</dbReference>
<dbReference type="InterPro" id="IPR036236">
    <property type="entry name" value="Znf_C2H2_sf"/>
</dbReference>
<dbReference type="SMART" id="SM00355">
    <property type="entry name" value="ZnF_C2H2"/>
    <property type="match status" value="2"/>
</dbReference>
<name>A0ABN7S1G2_OIKDI</name>
<dbReference type="SUPFAM" id="SSF57667">
    <property type="entry name" value="beta-beta-alpha zinc fingers"/>
    <property type="match status" value="1"/>
</dbReference>
<gene>
    <name evidence="4" type="ORF">OKIOD_LOCUS4289</name>
</gene>
<feature type="region of interest" description="Disordered" evidence="2">
    <location>
        <begin position="203"/>
        <end position="228"/>
    </location>
</feature>
<feature type="domain" description="C2H2-type" evidence="3">
    <location>
        <begin position="182"/>
        <end position="205"/>
    </location>
</feature>
<keyword evidence="1" id="KW-0479">Metal-binding</keyword>
<evidence type="ECO:0000259" key="3">
    <source>
        <dbReference type="PROSITE" id="PS50157"/>
    </source>
</evidence>
<dbReference type="Gene3D" id="3.30.160.60">
    <property type="entry name" value="Classic Zinc Finger"/>
    <property type="match status" value="1"/>
</dbReference>
<accession>A0ABN7S1G2</accession>
<reference evidence="4 5" key="1">
    <citation type="submission" date="2021-04" db="EMBL/GenBank/DDBJ databases">
        <authorList>
            <person name="Bliznina A."/>
        </authorList>
    </citation>
    <scope>NUCLEOTIDE SEQUENCE [LARGE SCALE GENOMIC DNA]</scope>
</reference>
<evidence type="ECO:0000256" key="1">
    <source>
        <dbReference type="PROSITE-ProRule" id="PRU00042"/>
    </source>
</evidence>
<keyword evidence="1" id="KW-0862">Zinc</keyword>
<dbReference type="PROSITE" id="PS00028">
    <property type="entry name" value="ZINC_FINGER_C2H2_1"/>
    <property type="match status" value="1"/>
</dbReference>